<feature type="signal peptide" evidence="4">
    <location>
        <begin position="1"/>
        <end position="24"/>
    </location>
</feature>
<dbReference type="GO" id="GO:0005576">
    <property type="term" value="C:extracellular region"/>
    <property type="evidence" value="ECO:0007669"/>
    <property type="project" value="TreeGrafter"/>
</dbReference>
<keyword evidence="3" id="KW-1015">Disulfide bond</keyword>
<dbReference type="SUPFAM" id="SSF57016">
    <property type="entry name" value="Plant lectins/antimicrobial peptides"/>
    <property type="match status" value="1"/>
</dbReference>
<dbReference type="AlphaFoldDB" id="A0AAI8VSW2"/>
<dbReference type="Proteomes" id="UP001295740">
    <property type="component" value="Unassembled WGS sequence"/>
</dbReference>
<dbReference type="Pfam" id="PF00704">
    <property type="entry name" value="Glyco_hydro_18"/>
    <property type="match status" value="1"/>
</dbReference>
<proteinExistence type="predicted"/>
<feature type="disulfide bond" evidence="3">
    <location>
        <begin position="332"/>
        <end position="344"/>
    </location>
</feature>
<reference evidence="7" key="1">
    <citation type="submission" date="2023-10" db="EMBL/GenBank/DDBJ databases">
        <authorList>
            <person name="Hackl T."/>
        </authorList>
    </citation>
    <scope>NUCLEOTIDE SEQUENCE</scope>
</reference>
<dbReference type="CDD" id="cd11618">
    <property type="entry name" value="ChtBD1_1"/>
    <property type="match status" value="1"/>
</dbReference>
<feature type="domain" description="Chitin-binding type-1" evidence="5">
    <location>
        <begin position="317"/>
        <end position="364"/>
    </location>
</feature>
<comment type="caution">
    <text evidence="3">Lacks conserved residue(s) required for the propagation of feature annotation.</text>
</comment>
<comment type="caution">
    <text evidence="7">The sequence shown here is derived from an EMBL/GenBank/DDBJ whole genome shotgun (WGS) entry which is preliminary data.</text>
</comment>
<evidence type="ECO:0000256" key="2">
    <source>
        <dbReference type="ARBA" id="ARBA00022669"/>
    </source>
</evidence>
<dbReference type="SMART" id="SM00636">
    <property type="entry name" value="Glyco_18"/>
    <property type="match status" value="1"/>
</dbReference>
<dbReference type="InterPro" id="IPR001002">
    <property type="entry name" value="Chitin-bd_1"/>
</dbReference>
<dbReference type="GO" id="GO:0008061">
    <property type="term" value="F:chitin binding"/>
    <property type="evidence" value="ECO:0007669"/>
    <property type="project" value="UniProtKB-UniRule"/>
</dbReference>
<organism evidence="7 8">
    <name type="scientific">Anthostomella pinea</name>
    <dbReference type="NCBI Taxonomy" id="933095"/>
    <lineage>
        <taxon>Eukaryota</taxon>
        <taxon>Fungi</taxon>
        <taxon>Dikarya</taxon>
        <taxon>Ascomycota</taxon>
        <taxon>Pezizomycotina</taxon>
        <taxon>Sordariomycetes</taxon>
        <taxon>Xylariomycetidae</taxon>
        <taxon>Xylariales</taxon>
        <taxon>Xylariaceae</taxon>
        <taxon>Anthostomella</taxon>
    </lineage>
</organism>
<dbReference type="GO" id="GO:0006032">
    <property type="term" value="P:chitin catabolic process"/>
    <property type="evidence" value="ECO:0007669"/>
    <property type="project" value="TreeGrafter"/>
</dbReference>
<dbReference type="EC" id="3.2.1.14" evidence="1"/>
<dbReference type="EMBL" id="CAUWAG010000013">
    <property type="protein sequence ID" value="CAJ2509867.1"/>
    <property type="molecule type" value="Genomic_DNA"/>
</dbReference>
<dbReference type="PANTHER" id="PTHR11177">
    <property type="entry name" value="CHITINASE"/>
    <property type="match status" value="1"/>
</dbReference>
<evidence type="ECO:0000313" key="7">
    <source>
        <dbReference type="EMBL" id="CAJ2509867.1"/>
    </source>
</evidence>
<dbReference type="PROSITE" id="PS51910">
    <property type="entry name" value="GH18_2"/>
    <property type="match status" value="1"/>
</dbReference>
<dbReference type="PROSITE" id="PS50941">
    <property type="entry name" value="CHIT_BIND_I_2"/>
    <property type="match status" value="1"/>
</dbReference>
<dbReference type="InterPro" id="IPR011583">
    <property type="entry name" value="Chitinase_II/V-like_cat"/>
</dbReference>
<feature type="domain" description="GH18" evidence="6">
    <location>
        <begin position="25"/>
        <end position="449"/>
    </location>
</feature>
<sequence>MKLHRALAGVFTIASAVGFPSVNALRDVMYLDQWHSSFLETPGIFTKEDFRGITHVILAFMDPANFTQDATAIQPCIKASELRPHFDNDTQIGVSLGGWGDYSTSFSQVSTEGTRAAFATHLSNWLAMEDLDFVDIDWEYPGGNGADYLVTPNDKKTKEITDFPLFLQAIKKQIGTKSLSIAVGGTATGMLAFPNKAQSKAVWDIVDFVNIMAYDFVNRRSNATAYHTDVNTTMSAVQSWMALGLPPQKVNLGFGFYAKYFELGISAGPCPLPWIGCLIAESEDPVTGADNFNSGILTFEQSVLSPNRTLYHGLTPDGSCGVLNGATTGFSCNPGTCCGASGWCGSSAEHCRAGCQTAWGGCQGPDTVASLQNALKYGQTDWSIGGQSYLDTTTTPNLFWTFETVELMQQKYDRIVAGLGLGGVMGWSLGEDSYDWAFVKAMQNMTVTWAQRDWNMTVSAKRYHA</sequence>
<feature type="chain" id="PRO_5042544309" description="chitinase" evidence="4">
    <location>
        <begin position="25"/>
        <end position="465"/>
    </location>
</feature>
<dbReference type="Gene3D" id="3.30.60.10">
    <property type="entry name" value="Endochitinase-like"/>
    <property type="match status" value="1"/>
</dbReference>
<protein>
    <recommendedName>
        <fullName evidence="1">chitinase</fullName>
        <ecNumber evidence="1">3.2.1.14</ecNumber>
    </recommendedName>
</protein>
<accession>A0AAI8VSW2</accession>
<dbReference type="InterPro" id="IPR017853">
    <property type="entry name" value="GH"/>
</dbReference>
<dbReference type="InterPro" id="IPR036861">
    <property type="entry name" value="Endochitinase-like_sf"/>
</dbReference>
<keyword evidence="8" id="KW-1185">Reference proteome</keyword>
<evidence type="ECO:0000313" key="8">
    <source>
        <dbReference type="Proteomes" id="UP001295740"/>
    </source>
</evidence>
<name>A0AAI8VSW2_9PEZI</name>
<gene>
    <name evidence="7" type="ORF">KHLLAP_LOCUS10335</name>
</gene>
<dbReference type="PANTHER" id="PTHR11177:SF337">
    <property type="entry name" value="CHITINASE"/>
    <property type="match status" value="1"/>
</dbReference>
<dbReference type="Gene3D" id="3.20.20.80">
    <property type="entry name" value="Glycosidases"/>
    <property type="match status" value="1"/>
</dbReference>
<evidence type="ECO:0000256" key="4">
    <source>
        <dbReference type="SAM" id="SignalP"/>
    </source>
</evidence>
<evidence type="ECO:0000259" key="6">
    <source>
        <dbReference type="PROSITE" id="PS51910"/>
    </source>
</evidence>
<dbReference type="InterPro" id="IPR001223">
    <property type="entry name" value="Glyco_hydro18_cat"/>
</dbReference>
<keyword evidence="2 3" id="KW-0147">Chitin-binding</keyword>
<evidence type="ECO:0000256" key="3">
    <source>
        <dbReference type="PROSITE-ProRule" id="PRU00261"/>
    </source>
</evidence>
<feature type="disulfide bond" evidence="3">
    <location>
        <begin position="337"/>
        <end position="351"/>
    </location>
</feature>
<dbReference type="SUPFAM" id="SSF51445">
    <property type="entry name" value="(Trans)glycosidases"/>
    <property type="match status" value="1"/>
</dbReference>
<evidence type="ECO:0000256" key="1">
    <source>
        <dbReference type="ARBA" id="ARBA00012729"/>
    </source>
</evidence>
<keyword evidence="4" id="KW-0732">Signal</keyword>
<dbReference type="GO" id="GO:0005975">
    <property type="term" value="P:carbohydrate metabolic process"/>
    <property type="evidence" value="ECO:0007669"/>
    <property type="project" value="InterPro"/>
</dbReference>
<dbReference type="GO" id="GO:0008843">
    <property type="term" value="F:endochitinase activity"/>
    <property type="evidence" value="ECO:0007669"/>
    <property type="project" value="UniProtKB-EC"/>
</dbReference>
<evidence type="ECO:0000259" key="5">
    <source>
        <dbReference type="PROSITE" id="PS50941"/>
    </source>
</evidence>
<dbReference type="InterPro" id="IPR050314">
    <property type="entry name" value="Glycosyl_Hydrlase_18"/>
</dbReference>